<evidence type="ECO:0000313" key="5">
    <source>
        <dbReference type="EMBL" id="QXM26072.1"/>
    </source>
</evidence>
<dbReference type="GO" id="GO:0016491">
    <property type="term" value="F:oxidoreductase activity"/>
    <property type="evidence" value="ECO:0007669"/>
    <property type="project" value="UniProtKB-KW"/>
</dbReference>
<dbReference type="Proteomes" id="UP000694001">
    <property type="component" value="Chromosome"/>
</dbReference>
<dbReference type="PANTHER" id="PTHR43425">
    <property type="entry name" value="OXYGEN-INSENSITIVE NADPH NITROREDUCTASE"/>
    <property type="match status" value="1"/>
</dbReference>
<gene>
    <name evidence="5" type="ORF">KO353_07770</name>
</gene>
<dbReference type="RefSeq" id="WP_218287123.1">
    <property type="nucleotide sequence ID" value="NZ_CP076448.1"/>
</dbReference>
<keyword evidence="6" id="KW-1185">Reference proteome</keyword>
<evidence type="ECO:0000256" key="3">
    <source>
        <dbReference type="ARBA" id="ARBA00023002"/>
    </source>
</evidence>
<keyword evidence="3" id="KW-0560">Oxidoreductase</keyword>
<feature type="domain" description="Nitroreductase" evidence="4">
    <location>
        <begin position="38"/>
        <end position="192"/>
    </location>
</feature>
<name>A0A975U474_9PROT</name>
<keyword evidence="1" id="KW-0285">Flavoprotein</keyword>
<evidence type="ECO:0000313" key="6">
    <source>
        <dbReference type="Proteomes" id="UP000694001"/>
    </source>
</evidence>
<accession>A0A975U474</accession>
<sequence>MTTLRQRLAADLAVRFGEPVAVPEGVSEEGLIALARLAGRASNRRFWPEPVDPALVRLVCAAALSAPSKSDLQQADIVLVTDPAKRAAIEAWLPGNPWVKRAPVLLVVCANNARQRAIHALRGHPFANDHLDAFFNATFDAGILLGALILAAEAVGLATCPISAIRDEAGKVSDLLALARHVFSCAGLALGWPDGRAPISPRLPLSLTLRENTHAGAEVAEAIAAYDVYRERLRPHPRQRDVGRFGEVHPYGWSEDKARQYASPQRVEFGAFIRERGFRLD</sequence>
<dbReference type="AlphaFoldDB" id="A0A975U474"/>
<organism evidence="5 6">
    <name type="scientific">Elioraea tepida</name>
    <dbReference type="NCBI Taxonomy" id="2843330"/>
    <lineage>
        <taxon>Bacteria</taxon>
        <taxon>Pseudomonadati</taxon>
        <taxon>Pseudomonadota</taxon>
        <taxon>Alphaproteobacteria</taxon>
        <taxon>Acetobacterales</taxon>
        <taxon>Elioraeaceae</taxon>
        <taxon>Elioraea</taxon>
    </lineage>
</organism>
<evidence type="ECO:0000256" key="1">
    <source>
        <dbReference type="ARBA" id="ARBA00022630"/>
    </source>
</evidence>
<evidence type="ECO:0000259" key="4">
    <source>
        <dbReference type="Pfam" id="PF00881"/>
    </source>
</evidence>
<dbReference type="PANTHER" id="PTHR43425:SF2">
    <property type="entry name" value="OXYGEN-INSENSITIVE NADPH NITROREDUCTASE"/>
    <property type="match status" value="1"/>
</dbReference>
<evidence type="ECO:0000256" key="2">
    <source>
        <dbReference type="ARBA" id="ARBA00022643"/>
    </source>
</evidence>
<keyword evidence="2" id="KW-0288">FMN</keyword>
<dbReference type="InterPro" id="IPR016446">
    <property type="entry name" value="Flavin_OxRdtase_Frp"/>
</dbReference>
<protein>
    <submittedName>
        <fullName evidence="5">Nitroreductase family protein</fullName>
    </submittedName>
</protein>
<dbReference type="EMBL" id="CP076448">
    <property type="protein sequence ID" value="QXM26072.1"/>
    <property type="molecule type" value="Genomic_DNA"/>
</dbReference>
<reference evidence="5" key="1">
    <citation type="submission" date="2021-06" db="EMBL/GenBank/DDBJ databases">
        <title>Elioraea tepida, sp. nov., a moderately thermophilic aerobic anoxygenic phototrophic bacterium isolated from an alkaline siliceous hot spring mat community in Yellowstone National Park, WY, USA.</title>
        <authorList>
            <person name="Saini M.K."/>
            <person name="Yoshida S."/>
            <person name="Sebastian A."/>
            <person name="Hirose S."/>
            <person name="Hara E."/>
            <person name="Tamaki H."/>
            <person name="Soulier N.T."/>
            <person name="Albert I."/>
            <person name="Hanada S."/>
            <person name="Bryant D.A."/>
            <person name="Tank M."/>
        </authorList>
    </citation>
    <scope>NUCLEOTIDE SEQUENCE</scope>
    <source>
        <strain evidence="5">MS-P2</strain>
    </source>
</reference>
<proteinExistence type="predicted"/>
<dbReference type="KEGG" id="elio:KO353_07770"/>
<dbReference type="InterPro" id="IPR029479">
    <property type="entry name" value="Nitroreductase"/>
</dbReference>
<dbReference type="Pfam" id="PF00881">
    <property type="entry name" value="Nitroreductase"/>
    <property type="match status" value="1"/>
</dbReference>